<dbReference type="RefSeq" id="WP_249707819.1">
    <property type="nucleotide sequence ID" value="NZ_JAMFMB010000006.1"/>
</dbReference>
<comment type="caution">
    <text evidence="2">The sequence shown here is derived from an EMBL/GenBank/DDBJ whole genome shotgun (WGS) entry which is preliminary data.</text>
</comment>
<feature type="signal peptide" evidence="1">
    <location>
        <begin position="1"/>
        <end position="20"/>
    </location>
</feature>
<keyword evidence="3" id="KW-1185">Reference proteome</keyword>
<evidence type="ECO:0000313" key="2">
    <source>
        <dbReference type="EMBL" id="MCL6283170.1"/>
    </source>
</evidence>
<keyword evidence="1" id="KW-0732">Signal</keyword>
<organism evidence="2 3">
    <name type="scientific">Ruegeria spongiae</name>
    <dbReference type="NCBI Taxonomy" id="2942209"/>
    <lineage>
        <taxon>Bacteria</taxon>
        <taxon>Pseudomonadati</taxon>
        <taxon>Pseudomonadota</taxon>
        <taxon>Alphaproteobacteria</taxon>
        <taxon>Rhodobacterales</taxon>
        <taxon>Roseobacteraceae</taxon>
        <taxon>Ruegeria</taxon>
    </lineage>
</organism>
<accession>A0ABT0Q012</accession>
<dbReference type="PROSITE" id="PS51257">
    <property type="entry name" value="PROKAR_LIPOPROTEIN"/>
    <property type="match status" value="1"/>
</dbReference>
<sequence>MYSNKIVLALAACAGLSACGDNTTEQVLYGGAAGAAGAAVLDTNVVAGAAVGAGANVLYCKENPHKC</sequence>
<evidence type="ECO:0000256" key="1">
    <source>
        <dbReference type="SAM" id="SignalP"/>
    </source>
</evidence>
<evidence type="ECO:0000313" key="3">
    <source>
        <dbReference type="Proteomes" id="UP001203880"/>
    </source>
</evidence>
<dbReference type="Proteomes" id="UP001203880">
    <property type="component" value="Unassembled WGS sequence"/>
</dbReference>
<name>A0ABT0Q012_9RHOB</name>
<dbReference type="EMBL" id="JAMFMB010000006">
    <property type="protein sequence ID" value="MCL6283170.1"/>
    <property type="molecule type" value="Genomic_DNA"/>
</dbReference>
<evidence type="ECO:0008006" key="4">
    <source>
        <dbReference type="Google" id="ProtNLM"/>
    </source>
</evidence>
<reference evidence="2" key="1">
    <citation type="submission" date="2022-05" db="EMBL/GenBank/DDBJ databases">
        <authorList>
            <person name="Park J.-S."/>
        </authorList>
    </citation>
    <scope>NUCLEOTIDE SEQUENCE</scope>
    <source>
        <strain evidence="2">2012CJ41-6</strain>
    </source>
</reference>
<feature type="chain" id="PRO_5047450287" description="Lipoprotein" evidence="1">
    <location>
        <begin position="21"/>
        <end position="67"/>
    </location>
</feature>
<proteinExistence type="predicted"/>
<gene>
    <name evidence="2" type="ORF">M3P21_06455</name>
</gene>
<protein>
    <recommendedName>
        <fullName evidence="4">Lipoprotein</fullName>
    </recommendedName>
</protein>